<dbReference type="Proteomes" id="UP000823638">
    <property type="component" value="Unassembled WGS sequence"/>
</dbReference>
<comment type="caution">
    <text evidence="1">The sequence shown here is derived from an EMBL/GenBank/DDBJ whole genome shotgun (WGS) entry which is preliminary data.</text>
</comment>
<gene>
    <name evidence="1" type="ORF">IAA81_08255</name>
</gene>
<reference evidence="1" key="1">
    <citation type="submission" date="2020-10" db="EMBL/GenBank/DDBJ databases">
        <authorList>
            <person name="Gilroy R."/>
        </authorList>
    </citation>
    <scope>NUCLEOTIDE SEQUENCE</scope>
    <source>
        <strain evidence="1">10532</strain>
    </source>
</reference>
<dbReference type="InterPro" id="IPR051200">
    <property type="entry name" value="Host-pathogen_enzymatic-act"/>
</dbReference>
<organism evidence="1 2">
    <name type="scientific">Candidatus Gallitreponema excrementavium</name>
    <dbReference type="NCBI Taxonomy" id="2840840"/>
    <lineage>
        <taxon>Bacteria</taxon>
        <taxon>Pseudomonadati</taxon>
        <taxon>Spirochaetota</taxon>
        <taxon>Spirochaetia</taxon>
        <taxon>Spirochaetales</taxon>
        <taxon>Candidatus Gallitreponema</taxon>
    </lineage>
</organism>
<accession>A0A9D9HQW5</accession>
<dbReference type="EMBL" id="JADIMM010000093">
    <property type="protein sequence ID" value="MBO8458198.1"/>
    <property type="molecule type" value="Genomic_DNA"/>
</dbReference>
<protein>
    <submittedName>
        <fullName evidence="1">YVTN family beta-propeller repeat-containing protein</fullName>
    </submittedName>
</protein>
<reference evidence="1" key="2">
    <citation type="journal article" date="2021" name="PeerJ">
        <title>Extensive microbial diversity within the chicken gut microbiome revealed by metagenomics and culture.</title>
        <authorList>
            <person name="Gilroy R."/>
            <person name="Ravi A."/>
            <person name="Getino M."/>
            <person name="Pursley I."/>
            <person name="Horton D.L."/>
            <person name="Alikhan N.F."/>
            <person name="Baker D."/>
            <person name="Gharbi K."/>
            <person name="Hall N."/>
            <person name="Watson M."/>
            <person name="Adriaenssens E.M."/>
            <person name="Foster-Nyarko E."/>
            <person name="Jarju S."/>
            <person name="Secka A."/>
            <person name="Antonio M."/>
            <person name="Oren A."/>
            <person name="Chaudhuri R.R."/>
            <person name="La Ragione R."/>
            <person name="Hildebrand F."/>
            <person name="Pallen M.J."/>
        </authorList>
    </citation>
    <scope>NUCLEOTIDE SEQUENCE</scope>
    <source>
        <strain evidence="1">10532</strain>
    </source>
</reference>
<dbReference type="SUPFAM" id="SSF82171">
    <property type="entry name" value="DPP6 N-terminal domain-like"/>
    <property type="match status" value="1"/>
</dbReference>
<dbReference type="InterPro" id="IPR015943">
    <property type="entry name" value="WD40/YVTN_repeat-like_dom_sf"/>
</dbReference>
<evidence type="ECO:0000313" key="2">
    <source>
        <dbReference type="Proteomes" id="UP000823638"/>
    </source>
</evidence>
<dbReference type="PANTHER" id="PTHR47197">
    <property type="entry name" value="PROTEIN NIRF"/>
    <property type="match status" value="1"/>
</dbReference>
<proteinExistence type="predicted"/>
<dbReference type="PANTHER" id="PTHR47197:SF3">
    <property type="entry name" value="DIHYDRO-HEME D1 DEHYDROGENASE"/>
    <property type="match status" value="1"/>
</dbReference>
<name>A0A9D9HQW5_9SPIR</name>
<dbReference type="AlphaFoldDB" id="A0A9D9HQW5"/>
<dbReference type="Gene3D" id="2.130.10.10">
    <property type="entry name" value="YVTN repeat-like/Quinoprotein amine dehydrogenase"/>
    <property type="match status" value="1"/>
</dbReference>
<evidence type="ECO:0000313" key="1">
    <source>
        <dbReference type="EMBL" id="MBO8458198.1"/>
    </source>
</evidence>
<sequence length="390" mass="43835">MKQKIISAFFLCVAALGFPAGKIENPEQKEIPLAGGQQVQTMVSRENPEPGKIFPVLTKEGVYSCGKQPKQVIFTPDGKYIVLPLLDENGFDIFDIETKKIIKRINPPGNSQKGFVEGIFIPEKSSFFISQMTTNSIYEYSYPGFEFKREIPTGGIWSKFIAWNKEQNYIAVSNWVSNNISIIDYNTGELLALIETEKAPRGIIFTEDGKSLISLSFERGTIQKFSISEPLPEEAAATGRKLTVTEDKRIFINNAAMRHIVVNKDETKAWISDMYHFKIYEINLSGFTISKELKVFHNPNTIELLNDRFLFVSSRGPNNPVDYTLRSPQNGKITVIDTGDFSVYTVFEGGNQPTGLDISPQGNLLCFSDFQDAALELYRIDYSVSPPVKN</sequence>